<keyword evidence="3" id="KW-1185">Reference proteome</keyword>
<evidence type="ECO:0000313" key="2">
    <source>
        <dbReference type="EMBL" id="CAH9147707.1"/>
    </source>
</evidence>
<dbReference type="EMBL" id="CAMAPF010000232">
    <property type="protein sequence ID" value="CAH9114826.1"/>
    <property type="molecule type" value="Genomic_DNA"/>
</dbReference>
<dbReference type="EMBL" id="CAMAPF010001137">
    <property type="protein sequence ID" value="CAH9147707.1"/>
    <property type="molecule type" value="Genomic_DNA"/>
</dbReference>
<accession>A0AAV0E4R1</accession>
<gene>
    <name evidence="1" type="ORF">CEPIT_LOCUS20870</name>
    <name evidence="2" type="ORF">CEPIT_LOCUS43937</name>
</gene>
<proteinExistence type="predicted"/>
<comment type="caution">
    <text evidence="1">The sequence shown here is derived from an EMBL/GenBank/DDBJ whole genome shotgun (WGS) entry which is preliminary data.</text>
</comment>
<evidence type="ECO:0000313" key="1">
    <source>
        <dbReference type="EMBL" id="CAH9114826.1"/>
    </source>
</evidence>
<dbReference type="AlphaFoldDB" id="A0AAV0E4R1"/>
<protein>
    <submittedName>
        <fullName evidence="1">Uncharacterized protein</fullName>
    </submittedName>
</protein>
<reference evidence="1" key="1">
    <citation type="submission" date="2022-07" db="EMBL/GenBank/DDBJ databases">
        <authorList>
            <person name="Macas J."/>
            <person name="Novak P."/>
            <person name="Neumann P."/>
        </authorList>
    </citation>
    <scope>NUCLEOTIDE SEQUENCE</scope>
</reference>
<organism evidence="1 3">
    <name type="scientific">Cuscuta epithymum</name>
    <dbReference type="NCBI Taxonomy" id="186058"/>
    <lineage>
        <taxon>Eukaryota</taxon>
        <taxon>Viridiplantae</taxon>
        <taxon>Streptophyta</taxon>
        <taxon>Embryophyta</taxon>
        <taxon>Tracheophyta</taxon>
        <taxon>Spermatophyta</taxon>
        <taxon>Magnoliopsida</taxon>
        <taxon>eudicotyledons</taxon>
        <taxon>Gunneridae</taxon>
        <taxon>Pentapetalae</taxon>
        <taxon>asterids</taxon>
        <taxon>lamiids</taxon>
        <taxon>Solanales</taxon>
        <taxon>Convolvulaceae</taxon>
        <taxon>Cuscuteae</taxon>
        <taxon>Cuscuta</taxon>
        <taxon>Cuscuta subgen. Cuscuta</taxon>
    </lineage>
</organism>
<dbReference type="Proteomes" id="UP001152523">
    <property type="component" value="Unassembled WGS sequence"/>
</dbReference>
<evidence type="ECO:0000313" key="3">
    <source>
        <dbReference type="Proteomes" id="UP001152523"/>
    </source>
</evidence>
<sequence>MCCFRSEFASTCTRTSSSMPKAPTQVCTAAEFVQLGVSDALLTVMPPIASISSGLSFLPIHIERPRFLLE</sequence>
<name>A0AAV0E4R1_9ASTE</name>